<protein>
    <submittedName>
        <fullName evidence="1">Uncharacterized protein</fullName>
    </submittedName>
</protein>
<name>A0A224XKK7_9HEMI</name>
<evidence type="ECO:0000313" key="1">
    <source>
        <dbReference type="EMBL" id="JAW13015.1"/>
    </source>
</evidence>
<accession>A0A224XKK7</accession>
<proteinExistence type="predicted"/>
<dbReference type="EMBL" id="GFTR01003411">
    <property type="protein sequence ID" value="JAW13015.1"/>
    <property type="molecule type" value="Transcribed_RNA"/>
</dbReference>
<reference evidence="1" key="1">
    <citation type="journal article" date="2018" name="PLoS Negl. Trop. Dis.">
        <title>An insight into the salivary gland and fat body transcriptome of Panstrongylus lignarius (Hemiptera: Heteroptera), the main vector of Chagas disease in Peru.</title>
        <authorList>
            <person name="Nevoa J.C."/>
            <person name="Mendes M.T."/>
            <person name="da Silva M.V."/>
            <person name="Soares S.C."/>
            <person name="Oliveira C.J.F."/>
            <person name="Ribeiro J.M.C."/>
        </authorList>
    </citation>
    <scope>NUCLEOTIDE SEQUENCE</scope>
</reference>
<organism evidence="1">
    <name type="scientific">Panstrongylus lignarius</name>
    <dbReference type="NCBI Taxonomy" id="156445"/>
    <lineage>
        <taxon>Eukaryota</taxon>
        <taxon>Metazoa</taxon>
        <taxon>Ecdysozoa</taxon>
        <taxon>Arthropoda</taxon>
        <taxon>Hexapoda</taxon>
        <taxon>Insecta</taxon>
        <taxon>Pterygota</taxon>
        <taxon>Neoptera</taxon>
        <taxon>Paraneoptera</taxon>
        <taxon>Hemiptera</taxon>
        <taxon>Heteroptera</taxon>
        <taxon>Panheteroptera</taxon>
        <taxon>Cimicomorpha</taxon>
        <taxon>Reduviidae</taxon>
        <taxon>Triatominae</taxon>
        <taxon>Panstrongylus</taxon>
    </lineage>
</organism>
<dbReference type="AlphaFoldDB" id="A0A224XKK7"/>
<sequence>MKFKTFIMLQGVSTIAAASLTAWAMVVNSLQSNGGDVSLSVSINSTVTSTDALLPVIVFMLNAGYERAMAAADANTSENGQTTTIVSETPEELDLITPAKAWGRAEELCLEHLFGKEANVARLIYKEIVSAVLGCKVDNAFLNTSSVTLGSSLCLMASKLILFKHVNWPTIMTGCFCGSDLSESVEKVIFTSPPFEFSISKSS</sequence>